<feature type="compositionally biased region" description="Basic and acidic residues" evidence="1">
    <location>
        <begin position="155"/>
        <end position="185"/>
    </location>
</feature>
<evidence type="ECO:0000313" key="3">
    <source>
        <dbReference type="Proteomes" id="UP000324800"/>
    </source>
</evidence>
<gene>
    <name evidence="2" type="ORF">EZS28_028331</name>
</gene>
<reference evidence="2 3" key="1">
    <citation type="submission" date="2019-03" db="EMBL/GenBank/DDBJ databases">
        <title>Single cell metagenomics reveals metabolic interactions within the superorganism composed of flagellate Streblomastix strix and complex community of Bacteroidetes bacteria on its surface.</title>
        <authorList>
            <person name="Treitli S.C."/>
            <person name="Kolisko M."/>
            <person name="Husnik F."/>
            <person name="Keeling P."/>
            <person name="Hampl V."/>
        </authorList>
    </citation>
    <scope>NUCLEOTIDE SEQUENCE [LARGE SCALE GENOMIC DNA]</scope>
    <source>
        <strain evidence="2">ST1C</strain>
    </source>
</reference>
<dbReference type="EMBL" id="SNRW01010732">
    <property type="protein sequence ID" value="KAA6376142.1"/>
    <property type="molecule type" value="Genomic_DNA"/>
</dbReference>
<dbReference type="AlphaFoldDB" id="A0A5J4V1A1"/>
<sequence length="281" mass="31918">MNRCIVSQIGCYDNIPQIRIEIDARTKLELGFQIQLFQRERSSIDNSRTSLLRNKYQKYANQSVTNGKETHLRHLIQSGGCRSSFPAYSRSNSPTDTTVRSIRNCLTYFRIYKLIGRLVVSSSSSRRLSNQRRDPGGSSTAVSCSSDHRHIRQPPKPEMKKILQPEERSLGSETRWDGSSLEKRASASPSSDSIDSTNFQQNNERRNSSSTDHTLLECVDLFAGLRKTSSIIDNTGRLQGHSHTGLQNEKGQTTSFSRETIDFHERGEKRNQQYKSTIGQR</sequence>
<feature type="region of interest" description="Disordered" evidence="1">
    <location>
        <begin position="123"/>
        <end position="211"/>
    </location>
</feature>
<protein>
    <submittedName>
        <fullName evidence="2">Uncharacterized protein</fullName>
    </submittedName>
</protein>
<feature type="region of interest" description="Disordered" evidence="1">
    <location>
        <begin position="236"/>
        <end position="255"/>
    </location>
</feature>
<name>A0A5J4V1A1_9EUKA</name>
<dbReference type="Proteomes" id="UP000324800">
    <property type="component" value="Unassembled WGS sequence"/>
</dbReference>
<feature type="compositionally biased region" description="Polar residues" evidence="1">
    <location>
        <begin position="197"/>
        <end position="211"/>
    </location>
</feature>
<comment type="caution">
    <text evidence="2">The sequence shown here is derived from an EMBL/GenBank/DDBJ whole genome shotgun (WGS) entry which is preliminary data.</text>
</comment>
<feature type="compositionally biased region" description="Low complexity" evidence="1">
    <location>
        <begin position="186"/>
        <end position="196"/>
    </location>
</feature>
<proteinExistence type="predicted"/>
<evidence type="ECO:0000313" key="2">
    <source>
        <dbReference type="EMBL" id="KAA6376142.1"/>
    </source>
</evidence>
<evidence type="ECO:0000256" key="1">
    <source>
        <dbReference type="SAM" id="MobiDB-lite"/>
    </source>
</evidence>
<organism evidence="2 3">
    <name type="scientific">Streblomastix strix</name>
    <dbReference type="NCBI Taxonomy" id="222440"/>
    <lineage>
        <taxon>Eukaryota</taxon>
        <taxon>Metamonada</taxon>
        <taxon>Preaxostyla</taxon>
        <taxon>Oxymonadida</taxon>
        <taxon>Streblomastigidae</taxon>
        <taxon>Streblomastix</taxon>
    </lineage>
</organism>
<accession>A0A5J4V1A1</accession>